<keyword evidence="3" id="KW-1185">Reference proteome</keyword>
<organism evidence="2 3">
    <name type="scientific">Microbacterium ginsengiterrae</name>
    <dbReference type="NCBI Taxonomy" id="546115"/>
    <lineage>
        <taxon>Bacteria</taxon>
        <taxon>Bacillati</taxon>
        <taxon>Actinomycetota</taxon>
        <taxon>Actinomycetes</taxon>
        <taxon>Micrococcales</taxon>
        <taxon>Microbacteriaceae</taxon>
        <taxon>Microbacterium</taxon>
    </lineage>
</organism>
<dbReference type="Proteomes" id="UP000517712">
    <property type="component" value="Unassembled WGS sequence"/>
</dbReference>
<name>A0A7W9CAA2_9MICO</name>
<feature type="transmembrane region" description="Helical" evidence="1">
    <location>
        <begin position="139"/>
        <end position="160"/>
    </location>
</feature>
<feature type="transmembrane region" description="Helical" evidence="1">
    <location>
        <begin position="32"/>
        <end position="54"/>
    </location>
</feature>
<comment type="caution">
    <text evidence="2">The sequence shown here is derived from an EMBL/GenBank/DDBJ whole genome shotgun (WGS) entry which is preliminary data.</text>
</comment>
<keyword evidence="1" id="KW-0472">Membrane</keyword>
<evidence type="ECO:0000313" key="3">
    <source>
        <dbReference type="Proteomes" id="UP000517712"/>
    </source>
</evidence>
<gene>
    <name evidence="2" type="ORF">HD600_000404</name>
</gene>
<accession>A0A7W9CAA2</accession>
<dbReference type="EMBL" id="JACHMU010000001">
    <property type="protein sequence ID" value="MBB5741907.1"/>
    <property type="molecule type" value="Genomic_DNA"/>
</dbReference>
<keyword evidence="1" id="KW-1133">Transmembrane helix</keyword>
<feature type="transmembrane region" description="Helical" evidence="1">
    <location>
        <begin position="206"/>
        <end position="229"/>
    </location>
</feature>
<sequence length="241" mass="26776">MKTVRETVALPDSTEQLLVHPMDMTDSRKPFVASWWFSFLAMPTVVFFFAALLWIVSNNYVTPIVVPIALAVIASVLSAYLRNEAWAYIPRKRQDLQRRVPTRWIVFRSVVSTASLLAGLVLLTLWLVERELDAGVLGYILGSAFGIVLLMLIGLLWTAFAPSRLRAELDSWTLQLTRLIPVGAAVAVGCLIVGQRYDLADLDISSALIGAVVIIAVQIIWWLASLWLSRRAAARSTARPD</sequence>
<reference evidence="2 3" key="1">
    <citation type="submission" date="2020-08" db="EMBL/GenBank/DDBJ databases">
        <title>Sequencing the genomes of 1000 actinobacteria strains.</title>
        <authorList>
            <person name="Klenk H.-P."/>
        </authorList>
    </citation>
    <scope>NUCLEOTIDE SEQUENCE [LARGE SCALE GENOMIC DNA]</scope>
    <source>
        <strain evidence="2 3">DSM 24823</strain>
    </source>
</reference>
<feature type="transmembrane region" description="Helical" evidence="1">
    <location>
        <begin position="172"/>
        <end position="194"/>
    </location>
</feature>
<feature type="transmembrane region" description="Helical" evidence="1">
    <location>
        <begin position="102"/>
        <end position="127"/>
    </location>
</feature>
<dbReference type="RefSeq" id="WP_184281228.1">
    <property type="nucleotide sequence ID" value="NZ_BAAAPG010000002.1"/>
</dbReference>
<evidence type="ECO:0000256" key="1">
    <source>
        <dbReference type="SAM" id="Phobius"/>
    </source>
</evidence>
<protein>
    <submittedName>
        <fullName evidence="2">Putative flippase GtrA</fullName>
    </submittedName>
</protein>
<feature type="transmembrane region" description="Helical" evidence="1">
    <location>
        <begin position="60"/>
        <end position="81"/>
    </location>
</feature>
<dbReference type="AlphaFoldDB" id="A0A7W9CAA2"/>
<proteinExistence type="predicted"/>
<keyword evidence="1" id="KW-0812">Transmembrane</keyword>
<evidence type="ECO:0000313" key="2">
    <source>
        <dbReference type="EMBL" id="MBB5741907.1"/>
    </source>
</evidence>